<dbReference type="EMBL" id="RCML01001322">
    <property type="protein sequence ID" value="KAG2963524.1"/>
    <property type="molecule type" value="Genomic_DNA"/>
</dbReference>
<evidence type="ECO:0000313" key="6">
    <source>
        <dbReference type="EMBL" id="KAG3208746.1"/>
    </source>
</evidence>
<evidence type="ECO:0000313" key="4">
    <source>
        <dbReference type="EMBL" id="KAG2896261.1"/>
    </source>
</evidence>
<sequence>MPSHSATSAVNTGSSSATPDTVHANKTAASANKTSADTTSGNKAPVLTIEDLLFDDAKSIDDTEAVLLTFGAKQLRTACYLRQLRNVKKGSGCMLLSSWS</sequence>
<dbReference type="Proteomes" id="UP000251314">
    <property type="component" value="Unassembled WGS sequence"/>
</dbReference>
<comment type="caution">
    <text evidence="7">The sequence shown here is derived from an EMBL/GenBank/DDBJ whole genome shotgun (WGS) entry which is preliminary data.</text>
</comment>
<proteinExistence type="predicted"/>
<dbReference type="EMBL" id="MJFZ01000017">
    <property type="protein sequence ID" value="RAW42367.1"/>
    <property type="molecule type" value="Genomic_DNA"/>
</dbReference>
<evidence type="ECO:0000313" key="7">
    <source>
        <dbReference type="EMBL" id="RAW42367.1"/>
    </source>
</evidence>
<organism evidence="7 8">
    <name type="scientific">Phytophthora cactorum</name>
    <dbReference type="NCBI Taxonomy" id="29920"/>
    <lineage>
        <taxon>Eukaryota</taxon>
        <taxon>Sar</taxon>
        <taxon>Stramenopiles</taxon>
        <taxon>Oomycota</taxon>
        <taxon>Peronosporomycetes</taxon>
        <taxon>Peronosporales</taxon>
        <taxon>Peronosporaceae</taxon>
        <taxon>Phytophthora</taxon>
    </lineage>
</organism>
<protein>
    <submittedName>
        <fullName evidence="7">Uncharacterized protein</fullName>
    </submittedName>
</protein>
<dbReference type="Proteomes" id="UP000735874">
    <property type="component" value="Unassembled WGS sequence"/>
</dbReference>
<keyword evidence="8" id="KW-1185">Reference proteome</keyword>
<dbReference type="AlphaFoldDB" id="A0A329SZN0"/>
<reference evidence="2" key="2">
    <citation type="submission" date="2018-10" db="EMBL/GenBank/DDBJ databases">
        <title>Effector identification in a new, highly contiguous assembly of the strawberry crown rot pathogen Phytophthora cactorum.</title>
        <authorList>
            <person name="Armitage A.D."/>
            <person name="Nellist C.F."/>
            <person name="Bates H."/>
            <person name="Vickerstaff R.J."/>
            <person name="Harrison R.J."/>
        </authorList>
    </citation>
    <scope>NUCLEOTIDE SEQUENCE</scope>
    <source>
        <strain evidence="2">15-7</strain>
        <strain evidence="3">4032</strain>
        <strain evidence="4">4040</strain>
        <strain evidence="5">P415</strain>
        <strain evidence="6">P421</strain>
    </source>
</reference>
<feature type="region of interest" description="Disordered" evidence="1">
    <location>
        <begin position="1"/>
        <end position="42"/>
    </location>
</feature>
<dbReference type="Proteomes" id="UP000774804">
    <property type="component" value="Unassembled WGS sequence"/>
</dbReference>
<feature type="compositionally biased region" description="Polar residues" evidence="1">
    <location>
        <begin position="27"/>
        <end position="42"/>
    </location>
</feature>
<dbReference type="Proteomes" id="UP000736787">
    <property type="component" value="Unassembled WGS sequence"/>
</dbReference>
<dbReference type="OrthoDB" id="129315at2759"/>
<evidence type="ECO:0000313" key="3">
    <source>
        <dbReference type="EMBL" id="KAG2886386.1"/>
    </source>
</evidence>
<evidence type="ECO:0000313" key="8">
    <source>
        <dbReference type="Proteomes" id="UP000251314"/>
    </source>
</evidence>
<evidence type="ECO:0000256" key="1">
    <source>
        <dbReference type="SAM" id="MobiDB-lite"/>
    </source>
</evidence>
<dbReference type="EMBL" id="RCMI01001344">
    <property type="protein sequence ID" value="KAG2886386.1"/>
    <property type="molecule type" value="Genomic_DNA"/>
</dbReference>
<dbReference type="VEuPathDB" id="FungiDB:PC110_g1488"/>
<dbReference type="Proteomes" id="UP000697107">
    <property type="component" value="Unassembled WGS sequence"/>
</dbReference>
<accession>A0A329SZN0</accession>
<feature type="compositionally biased region" description="Polar residues" evidence="1">
    <location>
        <begin position="1"/>
        <end position="19"/>
    </location>
</feature>
<gene>
    <name evidence="7" type="ORF">PC110_g1488</name>
    <name evidence="2" type="ORF">PC113_g20953</name>
    <name evidence="3" type="ORF">PC115_g20691</name>
    <name evidence="4" type="ORF">PC117_g23058</name>
    <name evidence="5" type="ORF">PC118_g20840</name>
    <name evidence="6" type="ORF">PC129_g20233</name>
</gene>
<dbReference type="Proteomes" id="UP000760860">
    <property type="component" value="Unassembled WGS sequence"/>
</dbReference>
<evidence type="ECO:0000313" key="2">
    <source>
        <dbReference type="EMBL" id="KAG2831354.1"/>
    </source>
</evidence>
<dbReference type="EMBL" id="RCMK01001350">
    <property type="protein sequence ID" value="KAG2896261.1"/>
    <property type="molecule type" value="Genomic_DNA"/>
</dbReference>
<dbReference type="EMBL" id="RCMG01001283">
    <property type="protein sequence ID" value="KAG2831354.1"/>
    <property type="molecule type" value="Genomic_DNA"/>
</dbReference>
<evidence type="ECO:0000313" key="5">
    <source>
        <dbReference type="EMBL" id="KAG2963524.1"/>
    </source>
</evidence>
<name>A0A329SZN0_9STRA</name>
<reference evidence="7 8" key="1">
    <citation type="submission" date="2018-01" db="EMBL/GenBank/DDBJ databases">
        <title>Draft genome of the strawberry crown rot pathogen Phytophthora cactorum.</title>
        <authorList>
            <person name="Armitage A.D."/>
            <person name="Lysoe E."/>
            <person name="Nellist C.F."/>
            <person name="Harrison R.J."/>
            <person name="Brurberg M.B."/>
        </authorList>
    </citation>
    <scope>NUCLEOTIDE SEQUENCE [LARGE SCALE GENOMIC DNA]</scope>
    <source>
        <strain evidence="7 8">10300</strain>
    </source>
</reference>
<dbReference type="EMBL" id="RCMV01001408">
    <property type="protein sequence ID" value="KAG3208746.1"/>
    <property type="molecule type" value="Genomic_DNA"/>
</dbReference>